<organism evidence="2 3">
    <name type="scientific">Trichomonascus ciferrii</name>
    <dbReference type="NCBI Taxonomy" id="44093"/>
    <lineage>
        <taxon>Eukaryota</taxon>
        <taxon>Fungi</taxon>
        <taxon>Dikarya</taxon>
        <taxon>Ascomycota</taxon>
        <taxon>Saccharomycotina</taxon>
        <taxon>Dipodascomycetes</taxon>
        <taxon>Dipodascales</taxon>
        <taxon>Trichomonascaceae</taxon>
        <taxon>Trichomonascus</taxon>
        <taxon>Trichomonascus ciferrii complex</taxon>
    </lineage>
</organism>
<dbReference type="PANTHER" id="PTHR43595:SF2">
    <property type="entry name" value="SMALL RIBOSOMAL SUBUNIT PROTEIN MS42"/>
    <property type="match status" value="1"/>
</dbReference>
<dbReference type="Proteomes" id="UP000761534">
    <property type="component" value="Unassembled WGS sequence"/>
</dbReference>
<dbReference type="GO" id="GO:0005737">
    <property type="term" value="C:cytoplasm"/>
    <property type="evidence" value="ECO:0007669"/>
    <property type="project" value="TreeGrafter"/>
</dbReference>
<dbReference type="SUPFAM" id="SSF54719">
    <property type="entry name" value="Fe,Mn superoxide dismutase (SOD), C-terminal domain"/>
    <property type="match status" value="1"/>
</dbReference>
<dbReference type="AlphaFoldDB" id="A0A642V6R9"/>
<evidence type="ECO:0000313" key="3">
    <source>
        <dbReference type="Proteomes" id="UP000761534"/>
    </source>
</evidence>
<comment type="caution">
    <text evidence="2">The sequence shown here is derived from an EMBL/GenBank/DDBJ whole genome shotgun (WGS) entry which is preliminary data.</text>
</comment>
<evidence type="ECO:0000256" key="1">
    <source>
        <dbReference type="SAM" id="MobiDB-lite"/>
    </source>
</evidence>
<dbReference type="OrthoDB" id="275227at2759"/>
<feature type="compositionally biased region" description="Polar residues" evidence="1">
    <location>
        <begin position="146"/>
        <end position="160"/>
    </location>
</feature>
<proteinExistence type="predicted"/>
<protein>
    <submittedName>
        <fullName evidence="2">Uncharacterized protein</fullName>
    </submittedName>
</protein>
<keyword evidence="3" id="KW-1185">Reference proteome</keyword>
<dbReference type="InterPro" id="IPR036314">
    <property type="entry name" value="SOD_C_sf"/>
</dbReference>
<dbReference type="PANTHER" id="PTHR43595">
    <property type="entry name" value="37S RIBOSOMAL PROTEIN S26, MITOCHONDRIAL"/>
    <property type="match status" value="1"/>
</dbReference>
<dbReference type="VEuPathDB" id="FungiDB:TRICI_002409"/>
<reference evidence="2" key="1">
    <citation type="journal article" date="2019" name="G3 (Bethesda)">
        <title>Genome Assemblies of Two Rare Opportunistic Yeast Pathogens: Diutina rugosa (syn. Candida rugosa) and Trichomonascus ciferrii (syn. Candida ciferrii).</title>
        <authorList>
            <person name="Mixao V."/>
            <person name="Saus E."/>
            <person name="Hansen A.P."/>
            <person name="Lass-Florl C."/>
            <person name="Gabaldon T."/>
        </authorList>
    </citation>
    <scope>NUCLEOTIDE SEQUENCE</scope>
    <source>
        <strain evidence="2">CBS 4856</strain>
    </source>
</reference>
<sequence length="317" mass="34189">MYALGSVARHGRRTFVRTIFTVAELPNLEVSRGVPGLLSPAGLDVAWIQYQTFLVDKLNSLVESSADNLTLYELARNTDHNPDLAEINFYASQAYNNEFFFSSLKPSANRDADVGPPTPVDATRVDTATALAHNPLPEPALHEDPLNSTAQPSSAVSPEAQQRAAFRAAINDSFDSDVAFRELLLSRANATFGNGYVWLVQAASQGGPYGGRLGGGATPSGGLFLVNTYNAGTPFAKQPLETQELRANSEAAQGMVAERDRPPALRPLLNINAWQHAYLTDYGVAGKRNRLTRTTAYPSEGLFIDANSNGSSLIYRG</sequence>
<dbReference type="EMBL" id="SWFS01000164">
    <property type="protein sequence ID" value="KAA8915419.1"/>
    <property type="molecule type" value="Genomic_DNA"/>
</dbReference>
<feature type="region of interest" description="Disordered" evidence="1">
    <location>
        <begin position="135"/>
        <end position="160"/>
    </location>
</feature>
<dbReference type="Gene3D" id="3.55.40.20">
    <property type="entry name" value="Iron/manganese superoxide dismutase, C-terminal domain"/>
    <property type="match status" value="1"/>
</dbReference>
<dbReference type="InterPro" id="IPR036324">
    <property type="entry name" value="Mn/Fe_SOD_N_sf"/>
</dbReference>
<name>A0A642V6R9_9ASCO</name>
<gene>
    <name evidence="2" type="ORF">TRICI_002409</name>
</gene>
<accession>A0A642V6R9</accession>
<evidence type="ECO:0000313" key="2">
    <source>
        <dbReference type="EMBL" id="KAA8915419.1"/>
    </source>
</evidence>
<dbReference type="SUPFAM" id="SSF46609">
    <property type="entry name" value="Fe,Mn superoxide dismutase (SOD), N-terminal domain"/>
    <property type="match status" value="1"/>
</dbReference>